<evidence type="ECO:0000256" key="1">
    <source>
        <dbReference type="ARBA" id="ARBA00009902"/>
    </source>
</evidence>
<name>A0A7Y6EYL4_9BACL</name>
<dbReference type="SUPFAM" id="SSF75005">
    <property type="entry name" value="Arabinanase/levansucrase/invertase"/>
    <property type="match status" value="1"/>
</dbReference>
<dbReference type="EMBL" id="JABMCB010000202">
    <property type="protein sequence ID" value="NUU78983.1"/>
    <property type="molecule type" value="Genomic_DNA"/>
</dbReference>
<dbReference type="SMART" id="SM00640">
    <property type="entry name" value="Glyco_32"/>
    <property type="match status" value="1"/>
</dbReference>
<evidence type="ECO:0000259" key="5">
    <source>
        <dbReference type="Pfam" id="PF00251"/>
    </source>
</evidence>
<evidence type="ECO:0000256" key="3">
    <source>
        <dbReference type="ARBA" id="ARBA00023295"/>
    </source>
</evidence>
<keyword evidence="3 4" id="KW-0326">Glycosidase</keyword>
<evidence type="ECO:0000259" key="6">
    <source>
        <dbReference type="Pfam" id="PF08244"/>
    </source>
</evidence>
<evidence type="ECO:0000313" key="8">
    <source>
        <dbReference type="Proteomes" id="UP000526125"/>
    </source>
</evidence>
<dbReference type="InterPro" id="IPR023296">
    <property type="entry name" value="Glyco_hydro_beta-prop_sf"/>
</dbReference>
<dbReference type="InterPro" id="IPR013148">
    <property type="entry name" value="Glyco_hydro_32_N"/>
</dbReference>
<dbReference type="InterPro" id="IPR013189">
    <property type="entry name" value="Glyco_hydro_32_C"/>
</dbReference>
<sequence>MSNIKELHLSGEMSSSKESENIFFKNRFRPQLHYSPKKNWMNDPNGMVYYEGEYHLFYQHTPHDTEPDFDNMHWGHAVSNDLVHWEELPPAILPGEDGAIFSGSAVVDNNNTSGFFNENGSGLVAIYTNNSNSAQYGKPQVQSIAYSRDKGRTWTKYKGNPVLFPMKTLDFRDPKVFWHDESSMWVMALAVRDRIEFYISPNLKEWSFASEFGSDIAGIHRGVFECPDLLQIQVDEEPDITKWILILSVGDRNGVNPKDPEPPAGGSGMMYFIGNFDGRSFTLDDTLESLDAIRWIDYGSDFYAAVTWNGIPKEDGRKIWVGWLNNWRYATALPSKEWRGQMSIPREIQLKTYPEGIRLIQVPVSELSQLRKPIMSLQDLTIKPGSNILSDISTEKAEIIAEFEIGTAIEVGFKVRMSANQETIIGYNILKEELFIDRTKSNDIDFHPDFAAKHKAPMKPEHERIQLSIYVDWASVEVFGNKGKAIISDMIFPDLESRGLELYTLGGELKIVSLQINDLVSIWGNATF</sequence>
<dbReference type="InterPro" id="IPR018053">
    <property type="entry name" value="Glyco_hydro_32_AS"/>
</dbReference>
<accession>A0A7Y6EYL4</accession>
<comment type="caution">
    <text evidence="7">The sequence shown here is derived from an EMBL/GenBank/DDBJ whole genome shotgun (WGS) entry which is preliminary data.</text>
</comment>
<dbReference type="Gene3D" id="2.115.10.20">
    <property type="entry name" value="Glycosyl hydrolase domain, family 43"/>
    <property type="match status" value="1"/>
</dbReference>
<dbReference type="GO" id="GO:0005737">
    <property type="term" value="C:cytoplasm"/>
    <property type="evidence" value="ECO:0007669"/>
    <property type="project" value="TreeGrafter"/>
</dbReference>
<dbReference type="PROSITE" id="PS00609">
    <property type="entry name" value="GLYCOSYL_HYDROL_F32"/>
    <property type="match status" value="1"/>
</dbReference>
<evidence type="ECO:0000256" key="4">
    <source>
        <dbReference type="RuleBase" id="RU362110"/>
    </source>
</evidence>
<feature type="domain" description="Glycosyl hydrolase family 32 C-terminal" evidence="6">
    <location>
        <begin position="366"/>
        <end position="517"/>
    </location>
</feature>
<dbReference type="Pfam" id="PF00251">
    <property type="entry name" value="Glyco_hydro_32N"/>
    <property type="match status" value="1"/>
</dbReference>
<evidence type="ECO:0000256" key="2">
    <source>
        <dbReference type="ARBA" id="ARBA00022801"/>
    </source>
</evidence>
<dbReference type="PANTHER" id="PTHR42800:SF1">
    <property type="entry name" value="EXOINULINASE INUD (AFU_ORTHOLOGUE AFUA_5G00480)"/>
    <property type="match status" value="1"/>
</dbReference>
<dbReference type="GO" id="GO:0005987">
    <property type="term" value="P:sucrose catabolic process"/>
    <property type="evidence" value="ECO:0007669"/>
    <property type="project" value="TreeGrafter"/>
</dbReference>
<dbReference type="AlphaFoldDB" id="A0A7Y6EYL4"/>
<dbReference type="SUPFAM" id="SSF49899">
    <property type="entry name" value="Concanavalin A-like lectins/glucanases"/>
    <property type="match status" value="1"/>
</dbReference>
<dbReference type="PANTHER" id="PTHR42800">
    <property type="entry name" value="EXOINULINASE INUD (AFU_ORTHOLOGUE AFUA_5G00480)"/>
    <property type="match status" value="1"/>
</dbReference>
<protein>
    <submittedName>
        <fullName evidence="7">Glycoside hydrolase family 32 protein</fullName>
    </submittedName>
</protein>
<dbReference type="Gene3D" id="2.60.120.560">
    <property type="entry name" value="Exo-inulinase, domain 1"/>
    <property type="match status" value="1"/>
</dbReference>
<dbReference type="InterPro" id="IPR001362">
    <property type="entry name" value="Glyco_hydro_32"/>
</dbReference>
<dbReference type="Pfam" id="PF08244">
    <property type="entry name" value="Glyco_hydro_32C"/>
    <property type="match status" value="1"/>
</dbReference>
<organism evidence="7 8">
    <name type="scientific">Paenibacillus xylanilyticus</name>
    <dbReference type="NCBI Taxonomy" id="248903"/>
    <lineage>
        <taxon>Bacteria</taxon>
        <taxon>Bacillati</taxon>
        <taxon>Bacillota</taxon>
        <taxon>Bacilli</taxon>
        <taxon>Bacillales</taxon>
        <taxon>Paenibacillaceae</taxon>
        <taxon>Paenibacillus</taxon>
    </lineage>
</organism>
<dbReference type="RefSeq" id="WP_175398580.1">
    <property type="nucleotide sequence ID" value="NZ_JABMCB010000202.1"/>
</dbReference>
<comment type="similarity">
    <text evidence="1 4">Belongs to the glycosyl hydrolase 32 family.</text>
</comment>
<keyword evidence="8" id="KW-1185">Reference proteome</keyword>
<feature type="domain" description="Glycosyl hydrolase family 32 N-terminal" evidence="5">
    <location>
        <begin position="33"/>
        <end position="363"/>
    </location>
</feature>
<proteinExistence type="inferred from homology"/>
<dbReference type="GO" id="GO:0004575">
    <property type="term" value="F:sucrose alpha-glucosidase activity"/>
    <property type="evidence" value="ECO:0007669"/>
    <property type="project" value="TreeGrafter"/>
</dbReference>
<dbReference type="InterPro" id="IPR013320">
    <property type="entry name" value="ConA-like_dom_sf"/>
</dbReference>
<dbReference type="Proteomes" id="UP000526125">
    <property type="component" value="Unassembled WGS sequence"/>
</dbReference>
<keyword evidence="2 4" id="KW-0378">Hydrolase</keyword>
<reference evidence="7 8" key="1">
    <citation type="submission" date="2020-05" db="EMBL/GenBank/DDBJ databases">
        <title>Genome Sequencing of Type Strains.</title>
        <authorList>
            <person name="Lemaire J.F."/>
            <person name="Inderbitzin P."/>
            <person name="Gregorio O.A."/>
            <person name="Collins S.B."/>
            <person name="Wespe N."/>
            <person name="Knight-Connoni V."/>
        </authorList>
    </citation>
    <scope>NUCLEOTIDE SEQUENCE [LARGE SCALE GENOMIC DNA]</scope>
    <source>
        <strain evidence="7 8">LMG 21957</strain>
    </source>
</reference>
<gene>
    <name evidence="7" type="ORF">HP552_27620</name>
</gene>
<dbReference type="CDD" id="cd18622">
    <property type="entry name" value="GH32_Inu-like"/>
    <property type="match status" value="1"/>
</dbReference>
<evidence type="ECO:0000313" key="7">
    <source>
        <dbReference type="EMBL" id="NUU78983.1"/>
    </source>
</evidence>